<evidence type="ECO:0000313" key="4">
    <source>
        <dbReference type="Proteomes" id="UP001501257"/>
    </source>
</evidence>
<organism evidence="3 4">
    <name type="scientific">Paeniglutamicibacter antarcticus</name>
    <dbReference type="NCBI Taxonomy" id="494023"/>
    <lineage>
        <taxon>Bacteria</taxon>
        <taxon>Bacillati</taxon>
        <taxon>Actinomycetota</taxon>
        <taxon>Actinomycetes</taxon>
        <taxon>Micrococcales</taxon>
        <taxon>Micrococcaceae</taxon>
        <taxon>Paeniglutamicibacter</taxon>
    </lineage>
</organism>
<dbReference type="Pfam" id="PF02585">
    <property type="entry name" value="PIG-L"/>
    <property type="match status" value="1"/>
</dbReference>
<feature type="domain" description="Methyltransferase" evidence="2">
    <location>
        <begin position="309"/>
        <end position="403"/>
    </location>
</feature>
<dbReference type="InterPro" id="IPR003737">
    <property type="entry name" value="GlcNAc_PI_deacetylase-related"/>
</dbReference>
<dbReference type="Proteomes" id="UP001501257">
    <property type="component" value="Unassembled WGS sequence"/>
</dbReference>
<keyword evidence="4" id="KW-1185">Reference proteome</keyword>
<evidence type="ECO:0000313" key="3">
    <source>
        <dbReference type="EMBL" id="GAA5225579.1"/>
    </source>
</evidence>
<sequence length="457" mass="49185">MVSFNHEDSGTSESSWQESGVGMLAAVPAIGMPCFGHPLLVLSAHPDDETLGAAGLIHQALRAGSPVHVIVATAGEASHPHSPTHRPSDLARIRALELAAALAALEPHIPDAGILTFEMLGFADGSLAEHTGKLEAALHTAVPAGDTLVVAPYRHDGHTDHDTLGALAARVAQELHLGLLEYPIWYWHWALPEQDARWTRWNSLVLDPEALAAKRRAMEMHRSQIAPLSGAPEDATLLHGPFLEHFERGSETFRFTAPGLQDSGTATTTFDSLYTRTPDPWHYLGSPYEERKRAVTIASLPKARYCTAMELGCSIGVLTGELAGRTDVLVAVDASGVALKAARERLTGMPHVTLVHAVLPHQFPDTAPGTQELVVVSEIGYFLAPDELDLLLGRCHEALAPGGHLLLCHWLHPVHGWPLDGEQVHAAAHRLGMDAKVLHREADFLLEIFEKTGGGDG</sequence>
<dbReference type="InterPro" id="IPR029063">
    <property type="entry name" value="SAM-dependent_MTases_sf"/>
</dbReference>
<evidence type="ECO:0000256" key="1">
    <source>
        <dbReference type="ARBA" id="ARBA00022833"/>
    </source>
</evidence>
<dbReference type="SUPFAM" id="SSF53335">
    <property type="entry name" value="S-adenosyl-L-methionine-dependent methyltransferases"/>
    <property type="match status" value="1"/>
</dbReference>
<accession>A0ABP9TKG0</accession>
<evidence type="ECO:0000259" key="2">
    <source>
        <dbReference type="Pfam" id="PF13649"/>
    </source>
</evidence>
<dbReference type="Gene3D" id="3.40.50.10320">
    <property type="entry name" value="LmbE-like"/>
    <property type="match status" value="1"/>
</dbReference>
<gene>
    <name evidence="3" type="ORF">GCM10025778_01090</name>
</gene>
<dbReference type="InterPro" id="IPR024078">
    <property type="entry name" value="LmbE-like_dom_sf"/>
</dbReference>
<dbReference type="Pfam" id="PF13649">
    <property type="entry name" value="Methyltransf_25"/>
    <property type="match status" value="1"/>
</dbReference>
<keyword evidence="1" id="KW-0862">Zinc</keyword>
<dbReference type="Gene3D" id="3.40.50.150">
    <property type="entry name" value="Vaccinia Virus protein VP39"/>
    <property type="match status" value="1"/>
</dbReference>
<dbReference type="PANTHER" id="PTHR12993:SF29">
    <property type="entry name" value="BLR3841 PROTEIN"/>
    <property type="match status" value="1"/>
</dbReference>
<dbReference type="PANTHER" id="PTHR12993">
    <property type="entry name" value="N-ACETYLGLUCOSAMINYL-PHOSPHATIDYLINOSITOL DE-N-ACETYLASE-RELATED"/>
    <property type="match status" value="1"/>
</dbReference>
<dbReference type="EMBL" id="BAABLK010000004">
    <property type="protein sequence ID" value="GAA5225579.1"/>
    <property type="molecule type" value="Genomic_DNA"/>
</dbReference>
<dbReference type="SUPFAM" id="SSF102588">
    <property type="entry name" value="LmbE-like"/>
    <property type="match status" value="1"/>
</dbReference>
<name>A0ABP9TKG0_9MICC</name>
<dbReference type="InterPro" id="IPR041698">
    <property type="entry name" value="Methyltransf_25"/>
</dbReference>
<reference evidence="4" key="1">
    <citation type="journal article" date="2019" name="Int. J. Syst. Evol. Microbiol.">
        <title>The Global Catalogue of Microorganisms (GCM) 10K type strain sequencing project: providing services to taxonomists for standard genome sequencing and annotation.</title>
        <authorList>
            <consortium name="The Broad Institute Genomics Platform"/>
            <consortium name="The Broad Institute Genome Sequencing Center for Infectious Disease"/>
            <person name="Wu L."/>
            <person name="Ma J."/>
        </authorList>
    </citation>
    <scope>NUCLEOTIDE SEQUENCE [LARGE SCALE GENOMIC DNA]</scope>
    <source>
        <strain evidence="4">JCM 18952</strain>
    </source>
</reference>
<comment type="caution">
    <text evidence="3">The sequence shown here is derived from an EMBL/GenBank/DDBJ whole genome shotgun (WGS) entry which is preliminary data.</text>
</comment>
<dbReference type="RefSeq" id="WP_210100546.1">
    <property type="nucleotide sequence ID" value="NZ_BAABLK010000004.1"/>
</dbReference>
<proteinExistence type="predicted"/>
<protein>
    <recommendedName>
        <fullName evidence="2">Methyltransferase domain-containing protein</fullName>
    </recommendedName>
</protein>
<dbReference type="CDD" id="cd02440">
    <property type="entry name" value="AdoMet_MTases"/>
    <property type="match status" value="1"/>
</dbReference>